<dbReference type="InterPro" id="IPR046341">
    <property type="entry name" value="SET_dom_sf"/>
</dbReference>
<comment type="subcellular location">
    <subcellularLocation>
        <location evidence="1">Chromosome</location>
    </subcellularLocation>
</comment>
<evidence type="ECO:0000259" key="6">
    <source>
        <dbReference type="PROSITE" id="PS50280"/>
    </source>
</evidence>
<evidence type="ECO:0000313" key="8">
    <source>
        <dbReference type="EMBL" id="MBS3061662.1"/>
    </source>
</evidence>
<dbReference type="AlphaFoldDB" id="A0A8T4L6Y5"/>
<evidence type="ECO:0000256" key="2">
    <source>
        <dbReference type="ARBA" id="ARBA00022454"/>
    </source>
</evidence>
<evidence type="ECO:0000256" key="5">
    <source>
        <dbReference type="ARBA" id="ARBA00022691"/>
    </source>
</evidence>
<feature type="domain" description="SET" evidence="6">
    <location>
        <begin position="5"/>
        <end position="112"/>
    </location>
</feature>
<dbReference type="SMART" id="SM00317">
    <property type="entry name" value="SET"/>
    <property type="match status" value="1"/>
</dbReference>
<evidence type="ECO:0000256" key="3">
    <source>
        <dbReference type="ARBA" id="ARBA00022603"/>
    </source>
</evidence>
<keyword evidence="4" id="KW-0808">Transferase</keyword>
<comment type="caution">
    <text evidence="8">The sequence shown here is derived from an EMBL/GenBank/DDBJ whole genome shotgun (WGS) entry which is preliminary data.</text>
</comment>
<dbReference type="GO" id="GO:0032259">
    <property type="term" value="P:methylation"/>
    <property type="evidence" value="ECO:0007669"/>
    <property type="project" value="UniProtKB-KW"/>
</dbReference>
<feature type="domain" description="Post-SET" evidence="7">
    <location>
        <begin position="117"/>
        <end position="133"/>
    </location>
</feature>
<protein>
    <submittedName>
        <fullName evidence="8">SET domain-containing protein-lysine N-methyltransferase</fullName>
    </submittedName>
</protein>
<accession>A0A8T4L6Y5</accession>
<dbReference type="PROSITE" id="PS50280">
    <property type="entry name" value="SET"/>
    <property type="match status" value="1"/>
</dbReference>
<proteinExistence type="predicted"/>
<organism evidence="8 9">
    <name type="scientific">Candidatus Iainarchaeum sp</name>
    <dbReference type="NCBI Taxonomy" id="3101447"/>
    <lineage>
        <taxon>Archaea</taxon>
        <taxon>Candidatus Iainarchaeota</taxon>
        <taxon>Candidatus Iainarchaeia</taxon>
        <taxon>Candidatus Iainarchaeales</taxon>
        <taxon>Candidatus Iainarchaeaceae</taxon>
        <taxon>Candidatus Iainarchaeum</taxon>
    </lineage>
</organism>
<gene>
    <name evidence="8" type="ORF">J4215_03700</name>
</gene>
<reference evidence="8" key="2">
    <citation type="submission" date="2021-05" db="EMBL/GenBank/DDBJ databases">
        <title>Protein family content uncovers lineage relationships and bacterial pathway maintenance mechanisms in DPANN archaea.</title>
        <authorList>
            <person name="Castelle C.J."/>
            <person name="Meheust R."/>
            <person name="Jaffe A.L."/>
            <person name="Seitz K."/>
            <person name="Gong X."/>
            <person name="Baker B.J."/>
            <person name="Banfield J.F."/>
        </authorList>
    </citation>
    <scope>NUCLEOTIDE SEQUENCE</scope>
    <source>
        <strain evidence="8">RIFCSPLOWO2_01_FULL_AR10_48_17</strain>
    </source>
</reference>
<dbReference type="PANTHER" id="PTHR22884">
    <property type="entry name" value="SET DOMAIN PROTEINS"/>
    <property type="match status" value="1"/>
</dbReference>
<name>A0A8T4L6Y5_9ARCH</name>
<dbReference type="InterPro" id="IPR003616">
    <property type="entry name" value="Post-SET_dom"/>
</dbReference>
<dbReference type="Proteomes" id="UP000675968">
    <property type="component" value="Unassembled WGS sequence"/>
</dbReference>
<evidence type="ECO:0000256" key="4">
    <source>
        <dbReference type="ARBA" id="ARBA00022679"/>
    </source>
</evidence>
<keyword evidence="2" id="KW-0158">Chromosome</keyword>
<evidence type="ECO:0000313" key="9">
    <source>
        <dbReference type="Proteomes" id="UP000675968"/>
    </source>
</evidence>
<evidence type="ECO:0000259" key="7">
    <source>
        <dbReference type="PROSITE" id="PS50868"/>
    </source>
</evidence>
<keyword evidence="5" id="KW-0949">S-adenosyl-L-methionine</keyword>
<dbReference type="Pfam" id="PF00856">
    <property type="entry name" value="SET"/>
    <property type="match status" value="1"/>
</dbReference>
<dbReference type="GO" id="GO:0008168">
    <property type="term" value="F:methyltransferase activity"/>
    <property type="evidence" value="ECO:0007669"/>
    <property type="project" value="UniProtKB-KW"/>
</dbReference>
<dbReference type="Gene3D" id="2.170.270.10">
    <property type="entry name" value="SET domain"/>
    <property type="match status" value="1"/>
</dbReference>
<dbReference type="PROSITE" id="PS50868">
    <property type="entry name" value="POST_SET"/>
    <property type="match status" value="1"/>
</dbReference>
<reference evidence="8" key="1">
    <citation type="submission" date="2021-03" db="EMBL/GenBank/DDBJ databases">
        <authorList>
            <person name="Jaffe A."/>
        </authorList>
    </citation>
    <scope>NUCLEOTIDE SEQUENCE</scope>
    <source>
        <strain evidence="8">RIFCSPLOWO2_01_FULL_AR10_48_17</strain>
    </source>
</reference>
<dbReference type="InterPro" id="IPR050777">
    <property type="entry name" value="SET2_Histone-Lys_MeTrsfase"/>
</dbReference>
<dbReference type="InterPro" id="IPR001214">
    <property type="entry name" value="SET_dom"/>
</dbReference>
<sequence>MTTKPLFEVRDSPIAGKGMFALRKIKKGTVIMEYVGEKIDKREAKAREKSGLDTYIFYLDRYHDLDGIHGNESKFVNHSCDNNVRVSVRGGKIFYVAVRTISSSEEITADYELISDKLEKCSCGALNCRGYMNEKSFLKKFQKKKHLSRK</sequence>
<dbReference type="EMBL" id="JAGVWC010000010">
    <property type="protein sequence ID" value="MBS3061662.1"/>
    <property type="molecule type" value="Genomic_DNA"/>
</dbReference>
<dbReference type="SUPFAM" id="SSF82199">
    <property type="entry name" value="SET domain"/>
    <property type="match status" value="1"/>
</dbReference>
<evidence type="ECO:0000256" key="1">
    <source>
        <dbReference type="ARBA" id="ARBA00004286"/>
    </source>
</evidence>
<dbReference type="GO" id="GO:0005694">
    <property type="term" value="C:chromosome"/>
    <property type="evidence" value="ECO:0007669"/>
    <property type="project" value="UniProtKB-SubCell"/>
</dbReference>
<keyword evidence="3" id="KW-0489">Methyltransferase</keyword>